<feature type="transmembrane region" description="Helical" evidence="8">
    <location>
        <begin position="124"/>
        <end position="143"/>
    </location>
</feature>
<dbReference type="PANTHER" id="PTHR42643:SF24">
    <property type="entry name" value="IONOTROPIC RECEPTOR 60A"/>
    <property type="match status" value="1"/>
</dbReference>
<keyword evidence="10" id="KW-1185">Reference proteome</keyword>
<feature type="transmembrane region" description="Helical" evidence="8">
    <location>
        <begin position="66"/>
        <end position="86"/>
    </location>
</feature>
<sequence>MAGDLNVTVIATGKLDGPKYLPVIYPQMFFKGVHSFASLYGVRVSNVPHMFLYCTNSTGSRIHSNVFAILYPFETSVWIGLIFSVLRLSILLWRTNGIYSLIGSFLYLASSLVAQGRVMSKKKLLWYVSWSLMAFFISIEYTSCIESLLVSPSKESTIKTFKELSKRKYRLVLDSKEGGLMSLMNPSQGLDPFQHLAHMKKLKSTADFIKTRDQKSICDYLARNPRLALMGSEEELDAYLYFLSAFNGRVRCFKGLEKFVTFSMFWYFQSPMRRALNQRLPQLLQSGIYGLLNLIWKQYVYKDFEANMVRSYRKRPMKKIKRKSEPNFLFTL</sequence>
<comment type="subcellular location">
    <subcellularLocation>
        <location evidence="1">Cell membrane</location>
        <topology evidence="1">Multi-pass membrane protein</topology>
    </subcellularLocation>
</comment>
<dbReference type="GO" id="GO:0005886">
    <property type="term" value="C:plasma membrane"/>
    <property type="evidence" value="ECO:0007669"/>
    <property type="project" value="UniProtKB-SubCell"/>
</dbReference>
<dbReference type="InterPro" id="IPR052192">
    <property type="entry name" value="Insect_Ionotropic_Sensory_Rcpt"/>
</dbReference>
<protein>
    <submittedName>
        <fullName evidence="9">Uncharacterized protein</fullName>
    </submittedName>
</protein>
<comment type="caution">
    <text evidence="9">The sequence shown here is derived from an EMBL/GenBank/DDBJ whole genome shotgun (WGS) entry which is preliminary data.</text>
</comment>
<dbReference type="AlphaFoldDB" id="A0A8J2JKU1"/>
<proteinExistence type="predicted"/>
<evidence type="ECO:0000313" key="10">
    <source>
        <dbReference type="Proteomes" id="UP000708208"/>
    </source>
</evidence>
<evidence type="ECO:0000256" key="5">
    <source>
        <dbReference type="ARBA" id="ARBA00023136"/>
    </source>
</evidence>
<dbReference type="EMBL" id="CAJVCH010070711">
    <property type="protein sequence ID" value="CAG7720447.1"/>
    <property type="molecule type" value="Genomic_DNA"/>
</dbReference>
<reference evidence="9" key="1">
    <citation type="submission" date="2021-06" db="EMBL/GenBank/DDBJ databases">
        <authorList>
            <person name="Hodson N. C."/>
            <person name="Mongue J. A."/>
            <person name="Jaron S. K."/>
        </authorList>
    </citation>
    <scope>NUCLEOTIDE SEQUENCE</scope>
</reference>
<name>A0A8J2JKU1_9HEXA</name>
<evidence type="ECO:0000256" key="2">
    <source>
        <dbReference type="ARBA" id="ARBA00022475"/>
    </source>
</evidence>
<dbReference type="Proteomes" id="UP000708208">
    <property type="component" value="Unassembled WGS sequence"/>
</dbReference>
<evidence type="ECO:0000256" key="1">
    <source>
        <dbReference type="ARBA" id="ARBA00004651"/>
    </source>
</evidence>
<keyword evidence="6" id="KW-0675">Receptor</keyword>
<accession>A0A8J2JKU1</accession>
<evidence type="ECO:0000256" key="3">
    <source>
        <dbReference type="ARBA" id="ARBA00022692"/>
    </source>
</evidence>
<keyword evidence="3 8" id="KW-0812">Transmembrane</keyword>
<dbReference type="PANTHER" id="PTHR42643">
    <property type="entry name" value="IONOTROPIC RECEPTOR 20A-RELATED"/>
    <property type="match status" value="1"/>
</dbReference>
<evidence type="ECO:0000313" key="9">
    <source>
        <dbReference type="EMBL" id="CAG7720447.1"/>
    </source>
</evidence>
<keyword evidence="7" id="KW-0325">Glycoprotein</keyword>
<feature type="transmembrane region" description="Helical" evidence="8">
    <location>
        <begin position="98"/>
        <end position="117"/>
    </location>
</feature>
<keyword evidence="5 8" id="KW-0472">Membrane</keyword>
<evidence type="ECO:0000256" key="6">
    <source>
        <dbReference type="ARBA" id="ARBA00023170"/>
    </source>
</evidence>
<keyword evidence="4 8" id="KW-1133">Transmembrane helix</keyword>
<gene>
    <name evidence="9" type="ORF">AFUS01_LOCUS9723</name>
</gene>
<evidence type="ECO:0000256" key="7">
    <source>
        <dbReference type="ARBA" id="ARBA00023180"/>
    </source>
</evidence>
<evidence type="ECO:0000256" key="8">
    <source>
        <dbReference type="SAM" id="Phobius"/>
    </source>
</evidence>
<organism evidence="9 10">
    <name type="scientific">Allacma fusca</name>
    <dbReference type="NCBI Taxonomy" id="39272"/>
    <lineage>
        <taxon>Eukaryota</taxon>
        <taxon>Metazoa</taxon>
        <taxon>Ecdysozoa</taxon>
        <taxon>Arthropoda</taxon>
        <taxon>Hexapoda</taxon>
        <taxon>Collembola</taxon>
        <taxon>Symphypleona</taxon>
        <taxon>Sminthuridae</taxon>
        <taxon>Allacma</taxon>
    </lineage>
</organism>
<keyword evidence="2" id="KW-1003">Cell membrane</keyword>
<evidence type="ECO:0000256" key="4">
    <source>
        <dbReference type="ARBA" id="ARBA00022989"/>
    </source>
</evidence>